<feature type="non-terminal residue" evidence="2">
    <location>
        <position position="79"/>
    </location>
</feature>
<feature type="region of interest" description="Disordered" evidence="1">
    <location>
        <begin position="1"/>
        <end position="79"/>
    </location>
</feature>
<gene>
    <name evidence="2" type="ORF">AVDCRST_MAG18-4889</name>
</gene>
<sequence length="79" mass="8654">AAARTVPPAAPGAARGLRRLRPAPARRQLHRAAGRYPRTPRGPGLRRSRRLAAHPRGERGPARRPRRHLPRPGAPHPAL</sequence>
<dbReference type="AlphaFoldDB" id="A0A6J4VZI4"/>
<feature type="non-terminal residue" evidence="2">
    <location>
        <position position="1"/>
    </location>
</feature>
<evidence type="ECO:0000313" key="2">
    <source>
        <dbReference type="EMBL" id="CAA9590170.1"/>
    </source>
</evidence>
<proteinExistence type="predicted"/>
<dbReference type="EMBL" id="CADCWN010000394">
    <property type="protein sequence ID" value="CAA9590170.1"/>
    <property type="molecule type" value="Genomic_DNA"/>
</dbReference>
<reference evidence="2" key="1">
    <citation type="submission" date="2020-02" db="EMBL/GenBank/DDBJ databases">
        <authorList>
            <person name="Meier V. D."/>
        </authorList>
    </citation>
    <scope>NUCLEOTIDE SEQUENCE</scope>
    <source>
        <strain evidence="2">AVDCRST_MAG18</strain>
    </source>
</reference>
<organism evidence="2">
    <name type="scientific">uncultured Thermomicrobiales bacterium</name>
    <dbReference type="NCBI Taxonomy" id="1645740"/>
    <lineage>
        <taxon>Bacteria</taxon>
        <taxon>Pseudomonadati</taxon>
        <taxon>Thermomicrobiota</taxon>
        <taxon>Thermomicrobia</taxon>
        <taxon>Thermomicrobiales</taxon>
        <taxon>environmental samples</taxon>
    </lineage>
</organism>
<accession>A0A6J4VZI4</accession>
<name>A0A6J4VZI4_9BACT</name>
<protein>
    <submittedName>
        <fullName evidence="2">Uncharacterized protein</fullName>
    </submittedName>
</protein>
<feature type="compositionally biased region" description="Low complexity" evidence="1">
    <location>
        <begin position="34"/>
        <end position="43"/>
    </location>
</feature>
<evidence type="ECO:0000256" key="1">
    <source>
        <dbReference type="SAM" id="MobiDB-lite"/>
    </source>
</evidence>
<feature type="compositionally biased region" description="Low complexity" evidence="1">
    <location>
        <begin position="1"/>
        <end position="15"/>
    </location>
</feature>
<feature type="compositionally biased region" description="Basic residues" evidence="1">
    <location>
        <begin position="44"/>
        <end position="53"/>
    </location>
</feature>